<organism evidence="6 7">
    <name type="scientific">Methanosphaerula palustris (strain ATCC BAA-1556 / DSM 19958 / E1-9c)</name>
    <dbReference type="NCBI Taxonomy" id="521011"/>
    <lineage>
        <taxon>Archaea</taxon>
        <taxon>Methanobacteriati</taxon>
        <taxon>Methanobacteriota</taxon>
        <taxon>Stenosarchaea group</taxon>
        <taxon>Methanomicrobia</taxon>
        <taxon>Methanomicrobiales</taxon>
        <taxon>Methanoregulaceae</taxon>
        <taxon>Methanosphaerula</taxon>
    </lineage>
</organism>
<dbReference type="InterPro" id="IPR002034">
    <property type="entry name" value="AIPM/Hcit_synth_CS"/>
</dbReference>
<dbReference type="eggNOG" id="arCOG02092">
    <property type="taxonomic scope" value="Archaea"/>
</dbReference>
<dbReference type="Pfam" id="PF00682">
    <property type="entry name" value="HMGL-like"/>
    <property type="match status" value="1"/>
</dbReference>
<accession>B8GDT9</accession>
<keyword evidence="2 4" id="KW-0808">Transferase</keyword>
<dbReference type="STRING" id="521011.Mpal_2142"/>
<evidence type="ECO:0000256" key="1">
    <source>
        <dbReference type="ARBA" id="ARBA00006154"/>
    </source>
</evidence>
<reference evidence="6 7" key="1">
    <citation type="journal article" date="2015" name="Genome Announc.">
        <title>Complete Genome Sequence of Methanosphaerula palustris E1-9CT, a Hydrogenotrophic Methanogen Isolated from a Minerotrophic Fen Peatland.</title>
        <authorList>
            <person name="Cadillo-Quiroz H."/>
            <person name="Browne P."/>
            <person name="Kyrpides N."/>
            <person name="Woyke T."/>
            <person name="Goodwin L."/>
            <person name="Detter C."/>
            <person name="Yavitt J.B."/>
            <person name="Zinder S.H."/>
        </authorList>
    </citation>
    <scope>NUCLEOTIDE SEQUENCE [LARGE SCALE GENOMIC DNA]</scope>
    <source>
        <strain evidence="7">ATCC BAA-1556 / DSM 19958 / E1-9c</strain>
    </source>
</reference>
<dbReference type="Gene3D" id="1.10.238.260">
    <property type="match status" value="1"/>
</dbReference>
<dbReference type="Proteomes" id="UP000002457">
    <property type="component" value="Chromosome"/>
</dbReference>
<dbReference type="InterPro" id="IPR054691">
    <property type="entry name" value="LeuA/HCS_post-cat"/>
</dbReference>
<dbReference type="Gene3D" id="3.20.20.70">
    <property type="entry name" value="Aldolase class I"/>
    <property type="match status" value="1"/>
</dbReference>
<dbReference type="Pfam" id="PF22617">
    <property type="entry name" value="HCS_D2"/>
    <property type="match status" value="1"/>
</dbReference>
<evidence type="ECO:0000313" key="7">
    <source>
        <dbReference type="Proteomes" id="UP000002457"/>
    </source>
</evidence>
<dbReference type="HOGENOM" id="CLU_022158_4_2_2"/>
<dbReference type="SUPFAM" id="SSF51569">
    <property type="entry name" value="Aldolase"/>
    <property type="match status" value="1"/>
</dbReference>
<gene>
    <name evidence="6" type="ordered locus">Mpal_2142</name>
</gene>
<evidence type="ECO:0000256" key="4">
    <source>
        <dbReference type="RuleBase" id="RU003523"/>
    </source>
</evidence>
<sequence>MFPERWNVEICDVTLRDGEQTPGISFTCDEKMKIAGMLDQVGVDVIEAGFPTVSPEEKRCVTAISRMDLDARICCLARARPEDVEAAAAAEVDMVSLFIATSDLHIKHKYKKPREVVLAGALDMIDLARDHGLAVRFAAEDASRTDPAFLKEVYRAGGDHGADLVSFADTVGCLTPLEMYAVMSDLCSTVSVPLCAHCHNDMGCATANTITAAAAGAFQLHTTVNGIGERAGNASLEEVLVLLNLKGGVVRYDLSHLGELSAQVSTSSGLPVPRNKPVVGDLVFSHESGIHIAAMLEDPATYEYLPPALVGRERQFILGKHSGTKALRYITASLGHPLTDPQIARMLTLIKERSEHKCSITPTVLKELIHLVEEGRG</sequence>
<dbReference type="AlphaFoldDB" id="B8GDT9"/>
<keyword evidence="7" id="KW-1185">Reference proteome</keyword>
<dbReference type="PANTHER" id="PTHR42880:SF1">
    <property type="entry name" value="ISOPROPYLMALATE_HOMOCITRATE_CITRAMALATE SYNTHASE FAMILY PROTEIN"/>
    <property type="match status" value="1"/>
</dbReference>
<name>B8GDT9_METPE</name>
<dbReference type="InterPro" id="IPR013785">
    <property type="entry name" value="Aldolase_TIM"/>
</dbReference>
<dbReference type="InterPro" id="IPR000891">
    <property type="entry name" value="PYR_CT"/>
</dbReference>
<dbReference type="GO" id="GO:0004410">
    <property type="term" value="F:homocitrate synthase activity"/>
    <property type="evidence" value="ECO:0007669"/>
    <property type="project" value="UniProtKB-EC"/>
</dbReference>
<dbReference type="GO" id="GO:0019752">
    <property type="term" value="P:carboxylic acid metabolic process"/>
    <property type="evidence" value="ECO:0007669"/>
    <property type="project" value="InterPro"/>
</dbReference>
<dbReference type="OrthoDB" id="6555at2157"/>
<dbReference type="PROSITE" id="PS00816">
    <property type="entry name" value="AIPM_HOMOCIT_SYNTH_2"/>
    <property type="match status" value="1"/>
</dbReference>
<feature type="domain" description="Pyruvate carboxyltransferase" evidence="5">
    <location>
        <begin position="8"/>
        <end position="258"/>
    </location>
</feature>
<evidence type="ECO:0000256" key="3">
    <source>
        <dbReference type="ARBA" id="ARBA00048363"/>
    </source>
</evidence>
<dbReference type="EMBL" id="CP001338">
    <property type="protein sequence ID" value="ACL17440.1"/>
    <property type="molecule type" value="Genomic_DNA"/>
</dbReference>
<dbReference type="PANTHER" id="PTHR42880">
    <property type="entry name" value="HOMOCITRATE SYNTHASE"/>
    <property type="match status" value="1"/>
</dbReference>
<dbReference type="FunFam" id="3.20.20.70:FF:000010">
    <property type="entry name" value="2-isopropylmalate synthase"/>
    <property type="match status" value="1"/>
</dbReference>
<proteinExistence type="inferred from homology"/>
<dbReference type="PROSITE" id="PS50991">
    <property type="entry name" value="PYR_CT"/>
    <property type="match status" value="1"/>
</dbReference>
<keyword evidence="6" id="KW-0670">Pyruvate</keyword>
<dbReference type="GeneID" id="7271622"/>
<evidence type="ECO:0000256" key="2">
    <source>
        <dbReference type="ARBA" id="ARBA00022679"/>
    </source>
</evidence>
<evidence type="ECO:0000259" key="5">
    <source>
        <dbReference type="PROSITE" id="PS50991"/>
    </source>
</evidence>
<protein>
    <submittedName>
        <fullName evidence="6">Pyruvate carboxyltransferase</fullName>
    </submittedName>
</protein>
<dbReference type="KEGG" id="mpl:Mpal_2142"/>
<evidence type="ECO:0000313" key="6">
    <source>
        <dbReference type="EMBL" id="ACL17440.1"/>
    </source>
</evidence>
<dbReference type="PROSITE" id="PS00815">
    <property type="entry name" value="AIPM_HOMOCIT_SYNTH_1"/>
    <property type="match status" value="1"/>
</dbReference>
<comment type="catalytic activity">
    <reaction evidence="3">
        <text>acetyl-CoA + 2-oxoglutarate + H2O = (2R)-homocitrate + CoA + H(+)</text>
        <dbReference type="Rhea" id="RHEA:12929"/>
        <dbReference type="ChEBI" id="CHEBI:15377"/>
        <dbReference type="ChEBI" id="CHEBI:15378"/>
        <dbReference type="ChEBI" id="CHEBI:16810"/>
        <dbReference type="ChEBI" id="CHEBI:57287"/>
        <dbReference type="ChEBI" id="CHEBI:57288"/>
        <dbReference type="ChEBI" id="CHEBI:58884"/>
        <dbReference type="EC" id="2.3.3.14"/>
    </reaction>
    <physiologicalReaction direction="left-to-right" evidence="3">
        <dbReference type="Rhea" id="RHEA:12930"/>
    </physiologicalReaction>
</comment>
<comment type="similarity">
    <text evidence="1 4">Belongs to the alpha-IPM synthase/homocitrate synthase family.</text>
</comment>
<dbReference type="RefSeq" id="WP_012618759.1">
    <property type="nucleotide sequence ID" value="NC_011832.1"/>
</dbReference>